<reference evidence="11" key="1">
    <citation type="journal article" date="2023" name="Commun. Biol.">
        <title>Genome analysis of Parmales, the sister group of diatoms, reveals the evolutionary specialization of diatoms from phago-mixotrophs to photoautotrophs.</title>
        <authorList>
            <person name="Ban H."/>
            <person name="Sato S."/>
            <person name="Yoshikawa S."/>
            <person name="Yamada K."/>
            <person name="Nakamura Y."/>
            <person name="Ichinomiya M."/>
            <person name="Sato N."/>
            <person name="Blanc-Mathieu R."/>
            <person name="Endo H."/>
            <person name="Kuwata A."/>
            <person name="Ogata H."/>
        </authorList>
    </citation>
    <scope>NUCLEOTIDE SEQUENCE [LARGE SCALE GENOMIC DNA]</scope>
    <source>
        <strain evidence="11">NIES 3700</strain>
    </source>
</reference>
<keyword evidence="6 9" id="KW-1133">Transmembrane helix</keyword>
<feature type="transmembrane region" description="Helical" evidence="9">
    <location>
        <begin position="118"/>
        <end position="137"/>
    </location>
</feature>
<accession>A0A9W6ZXA6</accession>
<keyword evidence="5" id="KW-0653">Protein transport</keyword>
<dbReference type="PANTHER" id="PTHR12952:SF0">
    <property type="entry name" value="PROTEIN SYS1 HOMOLOG"/>
    <property type="match status" value="1"/>
</dbReference>
<dbReference type="PANTHER" id="PTHR12952">
    <property type="entry name" value="SYS1"/>
    <property type="match status" value="1"/>
</dbReference>
<keyword evidence="4 9" id="KW-0812">Transmembrane</keyword>
<sequence length="150" mass="16954">MPSSNKKQGRDFHPRLIILQIVALQCYHYITLSLLYLLSHLLTSTPLTLSLLFSPLTLTSVTSVISSLTHILAYLSTATGLMLIIEKSKKCLDFTVTVFLVHFCFCCIHSGWPGSWEWWIFNVAGVICCVCLGEWLCSWREMKEIPSLLG</sequence>
<organism evidence="10 11">
    <name type="scientific">Triparma laevis f. longispina</name>
    <dbReference type="NCBI Taxonomy" id="1714387"/>
    <lineage>
        <taxon>Eukaryota</taxon>
        <taxon>Sar</taxon>
        <taxon>Stramenopiles</taxon>
        <taxon>Ochrophyta</taxon>
        <taxon>Bolidophyceae</taxon>
        <taxon>Parmales</taxon>
        <taxon>Triparmaceae</taxon>
        <taxon>Triparma</taxon>
    </lineage>
</organism>
<evidence type="ECO:0000313" key="10">
    <source>
        <dbReference type="EMBL" id="GMH58680.1"/>
    </source>
</evidence>
<keyword evidence="7" id="KW-0333">Golgi apparatus</keyword>
<evidence type="ECO:0000256" key="5">
    <source>
        <dbReference type="ARBA" id="ARBA00022927"/>
    </source>
</evidence>
<dbReference type="GO" id="GO:0000139">
    <property type="term" value="C:Golgi membrane"/>
    <property type="evidence" value="ECO:0007669"/>
    <property type="project" value="UniProtKB-SubCell"/>
</dbReference>
<protein>
    <submittedName>
        <fullName evidence="10">Uncharacterized protein</fullName>
    </submittedName>
</protein>
<evidence type="ECO:0000256" key="4">
    <source>
        <dbReference type="ARBA" id="ARBA00022692"/>
    </source>
</evidence>
<dbReference type="GO" id="GO:0006895">
    <property type="term" value="P:Golgi to endosome transport"/>
    <property type="evidence" value="ECO:0007669"/>
    <property type="project" value="TreeGrafter"/>
</dbReference>
<feature type="transmembrane region" description="Helical" evidence="9">
    <location>
        <begin position="58"/>
        <end position="84"/>
    </location>
</feature>
<comment type="subcellular location">
    <subcellularLocation>
        <location evidence="1">Golgi apparatus membrane</location>
        <topology evidence="1">Multi-pass membrane protein</topology>
    </subcellularLocation>
</comment>
<dbReference type="OrthoDB" id="542931at2759"/>
<evidence type="ECO:0000256" key="9">
    <source>
        <dbReference type="SAM" id="Phobius"/>
    </source>
</evidence>
<comment type="similarity">
    <text evidence="2">Belongs to the SYS1 family.</text>
</comment>
<keyword evidence="8 9" id="KW-0472">Membrane</keyword>
<dbReference type="EMBL" id="BRXW01000480">
    <property type="protein sequence ID" value="GMH58680.1"/>
    <property type="molecule type" value="Genomic_DNA"/>
</dbReference>
<dbReference type="InterPro" id="IPR019185">
    <property type="entry name" value="Integral_membrane_SYS1-rel"/>
</dbReference>
<dbReference type="Pfam" id="PF09801">
    <property type="entry name" value="SYS1"/>
    <property type="match status" value="1"/>
</dbReference>
<dbReference type="GO" id="GO:0005829">
    <property type="term" value="C:cytosol"/>
    <property type="evidence" value="ECO:0007669"/>
    <property type="project" value="GOC"/>
</dbReference>
<evidence type="ECO:0000256" key="2">
    <source>
        <dbReference type="ARBA" id="ARBA00008160"/>
    </source>
</evidence>
<evidence type="ECO:0000256" key="6">
    <source>
        <dbReference type="ARBA" id="ARBA00022989"/>
    </source>
</evidence>
<comment type="caution">
    <text evidence="10">The sequence shown here is derived from an EMBL/GenBank/DDBJ whole genome shotgun (WGS) entry which is preliminary data.</text>
</comment>
<dbReference type="AlphaFoldDB" id="A0A9W6ZXA6"/>
<evidence type="ECO:0000313" key="11">
    <source>
        <dbReference type="Proteomes" id="UP001165122"/>
    </source>
</evidence>
<dbReference type="GO" id="GO:0043001">
    <property type="term" value="P:Golgi to plasma membrane protein transport"/>
    <property type="evidence" value="ECO:0007669"/>
    <property type="project" value="TreeGrafter"/>
</dbReference>
<dbReference type="Proteomes" id="UP001165122">
    <property type="component" value="Unassembled WGS sequence"/>
</dbReference>
<evidence type="ECO:0000256" key="1">
    <source>
        <dbReference type="ARBA" id="ARBA00004653"/>
    </source>
</evidence>
<name>A0A9W6ZXA6_9STRA</name>
<dbReference type="GO" id="GO:0005802">
    <property type="term" value="C:trans-Golgi network"/>
    <property type="evidence" value="ECO:0007669"/>
    <property type="project" value="TreeGrafter"/>
</dbReference>
<evidence type="ECO:0000256" key="7">
    <source>
        <dbReference type="ARBA" id="ARBA00023034"/>
    </source>
</evidence>
<dbReference type="GO" id="GO:0034067">
    <property type="term" value="P:protein localization to Golgi apparatus"/>
    <property type="evidence" value="ECO:0007669"/>
    <property type="project" value="TreeGrafter"/>
</dbReference>
<evidence type="ECO:0000256" key="3">
    <source>
        <dbReference type="ARBA" id="ARBA00022448"/>
    </source>
</evidence>
<keyword evidence="11" id="KW-1185">Reference proteome</keyword>
<evidence type="ECO:0000256" key="8">
    <source>
        <dbReference type="ARBA" id="ARBA00023136"/>
    </source>
</evidence>
<feature type="transmembrane region" description="Helical" evidence="9">
    <location>
        <begin position="16"/>
        <end position="38"/>
    </location>
</feature>
<gene>
    <name evidence="10" type="ORF">TrLO_g10929</name>
</gene>
<keyword evidence="3" id="KW-0813">Transport</keyword>
<feature type="transmembrane region" description="Helical" evidence="9">
    <location>
        <begin position="91"/>
        <end position="112"/>
    </location>
</feature>
<proteinExistence type="inferred from homology"/>